<reference evidence="4" key="1">
    <citation type="journal article" date="2018" name="Proc. Natl. Acad. Sci. U.S.A.">
        <title>Linking secondary metabolites to gene clusters through genome sequencing of six diverse Aspergillus species.</title>
        <authorList>
            <person name="Kaerboelling I."/>
            <person name="Vesth T.C."/>
            <person name="Frisvad J.C."/>
            <person name="Nybo J.L."/>
            <person name="Theobald S."/>
            <person name="Kuo A."/>
            <person name="Bowyer P."/>
            <person name="Matsuda Y."/>
            <person name="Mondo S."/>
            <person name="Lyhne E.K."/>
            <person name="Kogle M.E."/>
            <person name="Clum A."/>
            <person name="Lipzen A."/>
            <person name="Salamov A."/>
            <person name="Ngan C.Y."/>
            <person name="Daum C."/>
            <person name="Chiniquy J."/>
            <person name="Barry K."/>
            <person name="LaButti K."/>
            <person name="Haridas S."/>
            <person name="Simmons B.A."/>
            <person name="Magnuson J.K."/>
            <person name="Mortensen U.H."/>
            <person name="Larsen T.O."/>
            <person name="Grigoriev I.V."/>
            <person name="Baker S.E."/>
            <person name="Andersen M.R."/>
        </authorList>
    </citation>
    <scope>NUCLEOTIDE SEQUENCE [LARGE SCALE GENOMIC DNA]</scope>
    <source>
        <strain evidence="4">IBT 16806</strain>
    </source>
</reference>
<dbReference type="Proteomes" id="UP000234474">
    <property type="component" value="Unassembled WGS sequence"/>
</dbReference>
<name>A0A2I1CAT0_ASPN1</name>
<feature type="transmembrane region" description="Helical" evidence="2">
    <location>
        <begin position="103"/>
        <end position="124"/>
    </location>
</feature>
<protein>
    <submittedName>
        <fullName evidence="3">Uncharacterized protein</fullName>
    </submittedName>
</protein>
<comment type="caution">
    <text evidence="3">The sequence shown here is derived from an EMBL/GenBank/DDBJ whole genome shotgun (WGS) entry which is preliminary data.</text>
</comment>
<keyword evidence="2" id="KW-0812">Transmembrane</keyword>
<keyword evidence="4" id="KW-1185">Reference proteome</keyword>
<organism evidence="3 4">
    <name type="scientific">Aspergillus novofumigatus (strain IBT 16806)</name>
    <dbReference type="NCBI Taxonomy" id="1392255"/>
    <lineage>
        <taxon>Eukaryota</taxon>
        <taxon>Fungi</taxon>
        <taxon>Dikarya</taxon>
        <taxon>Ascomycota</taxon>
        <taxon>Pezizomycotina</taxon>
        <taxon>Eurotiomycetes</taxon>
        <taxon>Eurotiomycetidae</taxon>
        <taxon>Eurotiales</taxon>
        <taxon>Aspergillaceae</taxon>
        <taxon>Aspergillus</taxon>
        <taxon>Aspergillus subgen. Fumigati</taxon>
    </lineage>
</organism>
<dbReference type="AlphaFoldDB" id="A0A2I1CAT0"/>
<evidence type="ECO:0000313" key="3">
    <source>
        <dbReference type="EMBL" id="PKX94721.1"/>
    </source>
</evidence>
<gene>
    <name evidence="3" type="ORF">P174DRAFT_193348</name>
</gene>
<sequence length="128" mass="14743">MSSVLDGGRLIREERETEKESRSAQFRATDKSWNSEKEENLQSKMHSTLSPGDTRRDTSVESKAVYRFQFILYARQNQFIIALRPITTRIRSRMRNVKRADSLLGLESLAVLLMSCGFLLLFSAKLPE</sequence>
<feature type="compositionally biased region" description="Basic and acidic residues" evidence="1">
    <location>
        <begin position="9"/>
        <end position="41"/>
    </location>
</feature>
<dbReference type="EMBL" id="MSZS01000004">
    <property type="protein sequence ID" value="PKX94721.1"/>
    <property type="molecule type" value="Genomic_DNA"/>
</dbReference>
<evidence type="ECO:0000256" key="1">
    <source>
        <dbReference type="SAM" id="MobiDB-lite"/>
    </source>
</evidence>
<dbReference type="RefSeq" id="XP_024683316.1">
    <property type="nucleotide sequence ID" value="XM_024821284.1"/>
</dbReference>
<keyword evidence="2" id="KW-1133">Transmembrane helix</keyword>
<feature type="compositionally biased region" description="Polar residues" evidence="1">
    <location>
        <begin position="42"/>
        <end position="51"/>
    </location>
</feature>
<dbReference type="GeneID" id="36528610"/>
<accession>A0A2I1CAT0</accession>
<feature type="region of interest" description="Disordered" evidence="1">
    <location>
        <begin position="1"/>
        <end position="57"/>
    </location>
</feature>
<proteinExistence type="predicted"/>
<evidence type="ECO:0000313" key="4">
    <source>
        <dbReference type="Proteomes" id="UP000234474"/>
    </source>
</evidence>
<dbReference type="VEuPathDB" id="FungiDB:P174DRAFT_193348"/>
<evidence type="ECO:0000256" key="2">
    <source>
        <dbReference type="SAM" id="Phobius"/>
    </source>
</evidence>
<keyword evidence="2" id="KW-0472">Membrane</keyword>